<comment type="similarity">
    <text evidence="7 8">Belongs to the SFT2 family.</text>
</comment>
<evidence type="ECO:0000256" key="6">
    <source>
        <dbReference type="ARBA" id="ARBA00023136"/>
    </source>
</evidence>
<dbReference type="GO" id="GO:0015031">
    <property type="term" value="P:protein transport"/>
    <property type="evidence" value="ECO:0007669"/>
    <property type="project" value="UniProtKB-KW"/>
</dbReference>
<dbReference type="KEGG" id="ota:OT_ostta02g01890"/>
<sequence>MADDGARGTLASDWRAFALETQRSFEDFASASARVARDASARATAASREVVNTSATLARETSSAMAHVDRDRVIRFFACALASAFAYGLGFFVGLPTLPLAPAKFGLCFTTGTMCSLAAVGALRGMEGQVKHMTSEERLPSSVGLLITTGMTLRAALWMHSYVMTVFWSVLQAFAVVHYQVSYFPYGRQGLRATVAVATQIASPACGGCFRALGFTTRSNGVLPV</sequence>
<evidence type="ECO:0000256" key="2">
    <source>
        <dbReference type="ARBA" id="ARBA00022448"/>
    </source>
</evidence>
<dbReference type="GO" id="GO:0012505">
    <property type="term" value="C:endomembrane system"/>
    <property type="evidence" value="ECO:0007669"/>
    <property type="project" value="UniProtKB-ARBA"/>
</dbReference>
<dbReference type="FunCoup" id="A0A090M7E3">
    <property type="interactions" value="1446"/>
</dbReference>
<comment type="function">
    <text evidence="8">May be involved in fusion of retrograde transport vesicles derived from an endocytic compartment with the Golgi complex.</text>
</comment>
<evidence type="ECO:0000256" key="4">
    <source>
        <dbReference type="ARBA" id="ARBA00022927"/>
    </source>
</evidence>
<keyword evidence="10" id="KW-1185">Reference proteome</keyword>
<proteinExistence type="inferred from homology"/>
<dbReference type="InParanoid" id="A0A090M7E3"/>
<reference evidence="9 10" key="2">
    <citation type="journal article" date="2014" name="BMC Genomics">
        <title>An improved genome of the model marine alga Ostreococcus tauri unfolds by assessing Illumina de novo assemblies.</title>
        <authorList>
            <person name="Blanc-Mathieu R."/>
            <person name="Verhelst B."/>
            <person name="Derelle E."/>
            <person name="Rombauts S."/>
            <person name="Bouget F.Y."/>
            <person name="Carre I."/>
            <person name="Chateau A."/>
            <person name="Eyre-Walker A."/>
            <person name="Grimsley N."/>
            <person name="Moreau H."/>
            <person name="Piegu B."/>
            <person name="Rivals E."/>
            <person name="Schackwitz W."/>
            <person name="Van de Peer Y."/>
            <person name="Piganeau G."/>
        </authorList>
    </citation>
    <scope>NUCLEOTIDE SEQUENCE [LARGE SCALE GENOMIC DNA]</scope>
    <source>
        <strain evidence="10">OTTH 0595 / CCAP 157/2 / RCC745</strain>
    </source>
</reference>
<keyword evidence="3 8" id="KW-0812">Transmembrane</keyword>
<comment type="subcellular location">
    <subcellularLocation>
        <location evidence="1 8">Membrane</location>
        <topology evidence="1 8">Multi-pass membrane protein</topology>
    </subcellularLocation>
</comment>
<keyword evidence="5 8" id="KW-1133">Transmembrane helix</keyword>
<feature type="transmembrane region" description="Helical" evidence="8">
    <location>
        <begin position="101"/>
        <end position="123"/>
    </location>
</feature>
<dbReference type="GeneID" id="9837243"/>
<protein>
    <recommendedName>
        <fullName evidence="8">Vesicle transport protein</fullName>
    </recommendedName>
</protein>
<dbReference type="InterPro" id="IPR007305">
    <property type="entry name" value="Vesicle_transpt_Got1/SFT2"/>
</dbReference>
<name>A0A090M7E3_OSTTA</name>
<dbReference type="GO" id="GO:0016020">
    <property type="term" value="C:membrane"/>
    <property type="evidence" value="ECO:0007669"/>
    <property type="project" value="UniProtKB-SubCell"/>
</dbReference>
<evidence type="ECO:0000313" key="10">
    <source>
        <dbReference type="Proteomes" id="UP000009170"/>
    </source>
</evidence>
<dbReference type="RefSeq" id="XP_003075004.2">
    <property type="nucleotide sequence ID" value="XM_003074956.2"/>
</dbReference>
<evidence type="ECO:0000313" key="9">
    <source>
        <dbReference type="EMBL" id="CEG01002.1"/>
    </source>
</evidence>
<dbReference type="PANTHER" id="PTHR23137:SF36">
    <property type="entry name" value="VESICLE TRANSPORT PROTEIN SFT2C"/>
    <property type="match status" value="1"/>
</dbReference>
<evidence type="ECO:0000256" key="3">
    <source>
        <dbReference type="ARBA" id="ARBA00022692"/>
    </source>
</evidence>
<dbReference type="STRING" id="70448.A0A090M7E3"/>
<keyword evidence="6 8" id="KW-0472">Membrane</keyword>
<dbReference type="EMBL" id="CAID01000002">
    <property type="protein sequence ID" value="CEG01002.1"/>
    <property type="molecule type" value="Genomic_DNA"/>
</dbReference>
<dbReference type="PANTHER" id="PTHR23137">
    <property type="entry name" value="VESICLE TRANSPORT PROTEIN-RELATED"/>
    <property type="match status" value="1"/>
</dbReference>
<comment type="caution">
    <text evidence="8">Lacks conserved residue(s) required for the propagation of feature annotation.</text>
</comment>
<evidence type="ECO:0000256" key="8">
    <source>
        <dbReference type="RuleBase" id="RU363111"/>
    </source>
</evidence>
<evidence type="ECO:0000256" key="1">
    <source>
        <dbReference type="ARBA" id="ARBA00004141"/>
    </source>
</evidence>
<accession>A0A090M7E3</accession>
<evidence type="ECO:0000256" key="5">
    <source>
        <dbReference type="ARBA" id="ARBA00022989"/>
    </source>
</evidence>
<dbReference type="AlphaFoldDB" id="A0A090M7E3"/>
<dbReference type="GO" id="GO:0005737">
    <property type="term" value="C:cytoplasm"/>
    <property type="evidence" value="ECO:0007669"/>
    <property type="project" value="UniProtKB-ARBA"/>
</dbReference>
<dbReference type="GO" id="GO:0016192">
    <property type="term" value="P:vesicle-mediated transport"/>
    <property type="evidence" value="ECO:0007669"/>
    <property type="project" value="InterPro"/>
</dbReference>
<dbReference type="InterPro" id="IPR011691">
    <property type="entry name" value="Vesicle_transpt_SFT2"/>
</dbReference>
<reference evidence="10" key="1">
    <citation type="journal article" date="2006" name="Proc. Natl. Acad. Sci. U.S.A.">
        <title>Genome analysis of the smallest free-living eukaryote Ostreococcus tauri unveils many unique features.</title>
        <authorList>
            <person name="Derelle E."/>
            <person name="Ferraz C."/>
            <person name="Rombauts S."/>
            <person name="Rouze P."/>
            <person name="Worden A.Z."/>
            <person name="Robbens S."/>
            <person name="Partensky F."/>
            <person name="Degroeve S."/>
            <person name="Echeynie S."/>
            <person name="Cooke R."/>
            <person name="Saeys Y."/>
            <person name="Wuyts J."/>
            <person name="Jabbari K."/>
            <person name="Bowler C."/>
            <person name="Panaud O."/>
            <person name="Piegu B."/>
            <person name="Ball S.G."/>
            <person name="Ral J.-P."/>
            <person name="Bouget F.-Y."/>
            <person name="Piganeau G."/>
            <person name="De Baets B."/>
            <person name="Picard A."/>
            <person name="Delseny M."/>
            <person name="Demaille J."/>
            <person name="Van de Peer Y."/>
            <person name="Moreau H."/>
        </authorList>
    </citation>
    <scope>NUCLEOTIDE SEQUENCE [LARGE SCALE GENOMIC DNA]</scope>
    <source>
        <strain evidence="10">OTTH 0595 / CCAP 157/2 / RCC745</strain>
    </source>
</reference>
<feature type="transmembrane region" description="Helical" evidence="8">
    <location>
        <begin position="73"/>
        <end position="95"/>
    </location>
</feature>
<dbReference type="Pfam" id="PF04178">
    <property type="entry name" value="Got1"/>
    <property type="match status" value="1"/>
</dbReference>
<organism evidence="9 10">
    <name type="scientific">Ostreococcus tauri</name>
    <name type="common">Marine green alga</name>
    <dbReference type="NCBI Taxonomy" id="70448"/>
    <lineage>
        <taxon>Eukaryota</taxon>
        <taxon>Viridiplantae</taxon>
        <taxon>Chlorophyta</taxon>
        <taxon>Mamiellophyceae</taxon>
        <taxon>Mamiellales</taxon>
        <taxon>Bathycoccaceae</taxon>
        <taxon>Ostreococcus</taxon>
    </lineage>
</organism>
<dbReference type="OrthoDB" id="498287at2759"/>
<keyword evidence="2 8" id="KW-0813">Transport</keyword>
<evidence type="ECO:0000256" key="7">
    <source>
        <dbReference type="ARBA" id="ARBA00025800"/>
    </source>
</evidence>
<comment type="caution">
    <text evidence="9">The sequence shown here is derived from an EMBL/GenBank/DDBJ whole genome shotgun (WGS) entry which is preliminary data.</text>
</comment>
<keyword evidence="4 8" id="KW-0653">Protein transport</keyword>
<dbReference type="Proteomes" id="UP000009170">
    <property type="component" value="Unassembled WGS sequence"/>
</dbReference>
<feature type="transmembrane region" description="Helical" evidence="8">
    <location>
        <begin position="166"/>
        <end position="186"/>
    </location>
</feature>
<gene>
    <name evidence="9" type="ORF">OT_ostta02g01890</name>
</gene>